<proteinExistence type="predicted"/>
<protein>
    <submittedName>
        <fullName evidence="1">Receptor-like protein</fullName>
    </submittedName>
</protein>
<dbReference type="EMBL" id="CM051403">
    <property type="protein sequence ID" value="KAJ4709290.1"/>
    <property type="molecule type" value="Genomic_DNA"/>
</dbReference>
<reference evidence="1 2" key="1">
    <citation type="journal article" date="2023" name="Science">
        <title>Complex scaffold remodeling in plant triterpene biosynthesis.</title>
        <authorList>
            <person name="De La Pena R."/>
            <person name="Hodgson H."/>
            <person name="Liu J.C."/>
            <person name="Stephenson M.J."/>
            <person name="Martin A.C."/>
            <person name="Owen C."/>
            <person name="Harkess A."/>
            <person name="Leebens-Mack J."/>
            <person name="Jimenez L.E."/>
            <person name="Osbourn A."/>
            <person name="Sattely E.S."/>
        </authorList>
    </citation>
    <scope>NUCLEOTIDE SEQUENCE [LARGE SCALE GENOMIC DNA]</scope>
    <source>
        <strain evidence="2">cv. JPN11</strain>
        <tissue evidence="1">Leaf</tissue>
    </source>
</reference>
<name>A0ACC1XG40_MELAZ</name>
<evidence type="ECO:0000313" key="1">
    <source>
        <dbReference type="EMBL" id="KAJ4709290.1"/>
    </source>
</evidence>
<accession>A0ACC1XG40</accession>
<keyword evidence="2" id="KW-1185">Reference proteome</keyword>
<gene>
    <name evidence="1" type="ORF">OWV82_019099</name>
</gene>
<dbReference type="Proteomes" id="UP001164539">
    <property type="component" value="Chromosome 10"/>
</dbReference>
<evidence type="ECO:0000313" key="2">
    <source>
        <dbReference type="Proteomes" id="UP001164539"/>
    </source>
</evidence>
<comment type="caution">
    <text evidence="1">The sequence shown here is derived from an EMBL/GenBank/DDBJ whole genome shotgun (WGS) entry which is preliminary data.</text>
</comment>
<sequence>MGRVTRSCQLFCLQLLLLYSHSYAKLCSHDQSSALLQFKKLFSFDDNYSSYDPCEGLQQSYPKMKYWKEETDCCSWDGVTCDTRTGHVTGLDLSCSWLHGNIPLNNSLFFLSHMTNLNLAYNHFNRSRISLNFSLFPSLQLLNLSSGNFTGSIPPSLGNLTQLTHLDLSWNSLSTGLIPLFLSNLNQLRYLNLQSTNMIGKIPNTFANLVQLSHLDFSYNQLNGTIPNIFANLSQLSHLDFLDNQLSGTIPNIFTNLSQLSHLDFSYNQLNGTILDYLSGVRNLKTIFLSYNSFHGIIPSSLFSLPSLQQIGLSRNQLIGSIPSSMFELENLTYLDLSSNNFSGEIELSMFTKFKNLEVLDLSYNSLSVKTAIKVNSSFSKIYRLGLSACNLSEFPYILRLLHQLERLKLSENQIHGRVPNWMWDTGRDTLVLLNLSHNFLTAIEHIPWKNLDYLNLDSNCLQGSLTVLPPFMQFFSVSNNKLTGEIPSSFCNLSSIRYLDLSKNNLSGTIPNNLGSSNTLSVLDLSLNNFYGRIAQTFENGSNLEILNLNGNHLDGPLPLSLVNCTYLTILDVGNNKIIDTFPHCYGEQYRNWIGIISEMSSGGYYSTVLTVKGNEIEMDRIQTTFTVIDLSNNHFQGGIPEVLGKLNSLKGLNFSHNNLSGPIPSSLGNLSALEFLDLSSNKLAGEIPRQLTSLNFLQVLNLSYNQLEGAIPREAHFDTFPNDSYIGNPRLCGFPLSNECVSVIDIDKIPHSPSITEDDSDSENGFGWKSVLTGYAFGMVFGMLVGYVAISTGKPRWLAKIAEAVYSRKVARKQNNRRRRNGRTVF</sequence>
<organism evidence="1 2">
    <name type="scientific">Melia azedarach</name>
    <name type="common">Chinaberry tree</name>
    <dbReference type="NCBI Taxonomy" id="155640"/>
    <lineage>
        <taxon>Eukaryota</taxon>
        <taxon>Viridiplantae</taxon>
        <taxon>Streptophyta</taxon>
        <taxon>Embryophyta</taxon>
        <taxon>Tracheophyta</taxon>
        <taxon>Spermatophyta</taxon>
        <taxon>Magnoliopsida</taxon>
        <taxon>eudicotyledons</taxon>
        <taxon>Gunneridae</taxon>
        <taxon>Pentapetalae</taxon>
        <taxon>rosids</taxon>
        <taxon>malvids</taxon>
        <taxon>Sapindales</taxon>
        <taxon>Meliaceae</taxon>
        <taxon>Melia</taxon>
    </lineage>
</organism>